<dbReference type="SUPFAM" id="SSF53335">
    <property type="entry name" value="S-adenosyl-L-methionine-dependent methyltransferases"/>
    <property type="match status" value="1"/>
</dbReference>
<dbReference type="OrthoDB" id="9789123at2"/>
<evidence type="ECO:0000313" key="3">
    <source>
        <dbReference type="Proteomes" id="UP000326994"/>
    </source>
</evidence>
<dbReference type="InterPro" id="IPR025714">
    <property type="entry name" value="Methyltranfer_dom"/>
</dbReference>
<dbReference type="CDD" id="cd02440">
    <property type="entry name" value="AdoMet_MTases"/>
    <property type="match status" value="1"/>
</dbReference>
<keyword evidence="3" id="KW-1185">Reference proteome</keyword>
<dbReference type="EMBL" id="BKCF01000002">
    <property type="protein sequence ID" value="GEQ85842.1"/>
    <property type="molecule type" value="Genomic_DNA"/>
</dbReference>
<dbReference type="Proteomes" id="UP000326994">
    <property type="component" value="Unassembled WGS sequence"/>
</dbReference>
<dbReference type="AlphaFoldDB" id="A0A5J4FXG5"/>
<gene>
    <name evidence="2" type="ORF">ULMS_13500</name>
</gene>
<protein>
    <recommendedName>
        <fullName evidence="1">Methyltransferase domain-containing protein</fullName>
    </recommendedName>
</protein>
<evidence type="ECO:0000313" key="2">
    <source>
        <dbReference type="EMBL" id="GEQ85842.1"/>
    </source>
</evidence>
<dbReference type="RefSeq" id="WP_151893789.1">
    <property type="nucleotide sequence ID" value="NZ_BKCF01000002.1"/>
</dbReference>
<name>A0A5J4FXG5_9FLAO</name>
<accession>A0A5J4FXG5</accession>
<evidence type="ECO:0000259" key="1">
    <source>
        <dbReference type="Pfam" id="PF13847"/>
    </source>
</evidence>
<dbReference type="InterPro" id="IPR029063">
    <property type="entry name" value="SAM-dependent_MTases_sf"/>
</dbReference>
<reference evidence="2 3" key="1">
    <citation type="submission" date="2019-08" db="EMBL/GenBank/DDBJ databases">
        <title>Ulvibacter marinistellae sp. nov., isolated from a starfish, Patiria pectinifera.</title>
        <authorList>
            <person name="Kawano K."/>
            <person name="Ushijima N."/>
            <person name="Kihara M."/>
            <person name="Itoh H."/>
        </authorList>
    </citation>
    <scope>NUCLEOTIDE SEQUENCE [LARGE SCALE GENOMIC DNA]</scope>
    <source>
        <strain evidence="2 3">KK4</strain>
    </source>
</reference>
<dbReference type="PANTHER" id="PTHR43861">
    <property type="entry name" value="TRANS-ACONITATE 2-METHYLTRANSFERASE-RELATED"/>
    <property type="match status" value="1"/>
</dbReference>
<dbReference type="Pfam" id="PF13847">
    <property type="entry name" value="Methyltransf_31"/>
    <property type="match status" value="1"/>
</dbReference>
<comment type="caution">
    <text evidence="2">The sequence shown here is derived from an EMBL/GenBank/DDBJ whole genome shotgun (WGS) entry which is preliminary data.</text>
</comment>
<dbReference type="Gene3D" id="3.40.50.150">
    <property type="entry name" value="Vaccinia Virus protein VP39"/>
    <property type="match status" value="1"/>
</dbReference>
<proteinExistence type="predicted"/>
<sequence length="193" mass="23066">MNILDKFNHWRRKMRWDKQYKNGRWDSLASEKELKRYQQIVRYIDKFGNNNPSIMDIGSGDGVLTMRMDEKDYSYFLGLDFSKESIKKAQERNLPKSHFETADAITYQPKQKFDVIVFNEAFYYIHDTKKQKVIDRMISALNPNGIIITSIYREGHGCWEFFKESTILKELDFTIVKTDEELRYWKVGVYGLK</sequence>
<feature type="domain" description="Methyltransferase" evidence="1">
    <location>
        <begin position="51"/>
        <end position="167"/>
    </location>
</feature>
<organism evidence="2 3">
    <name type="scientific">Patiriisocius marinistellae</name>
    <dbReference type="NCBI Taxonomy" id="2494560"/>
    <lineage>
        <taxon>Bacteria</taxon>
        <taxon>Pseudomonadati</taxon>
        <taxon>Bacteroidota</taxon>
        <taxon>Flavobacteriia</taxon>
        <taxon>Flavobacteriales</taxon>
        <taxon>Flavobacteriaceae</taxon>
        <taxon>Patiriisocius</taxon>
    </lineage>
</organism>